<dbReference type="InterPro" id="IPR000719">
    <property type="entry name" value="Prot_kinase_dom"/>
</dbReference>
<dbReference type="AlphaFoldDB" id="A0AAW0CKP0"/>
<dbReference type="Gene3D" id="1.10.510.10">
    <property type="entry name" value="Transferase(Phosphotransferase) domain 1"/>
    <property type="match status" value="1"/>
</dbReference>
<accession>A0AAW0CKP0</accession>
<dbReference type="PANTHER" id="PTHR13954:SF6">
    <property type="entry name" value="NON-SPECIFIC SERINE_THREONINE PROTEIN KINASE"/>
    <property type="match status" value="1"/>
</dbReference>
<dbReference type="InterPro" id="IPR011009">
    <property type="entry name" value="Kinase-like_dom_sf"/>
</dbReference>
<sequence length="252" mass="28485">MELHRQLEHFADNNATFTYWSLIWRNSASGDFYYYIHPNQQLPENLSILESQARIIPKAYYRPKPPCGLVPALDSVSKGRGSYVKPYHPECVDDPERPFNDTSLADTMIEEAMVCERLADHPHPNIAEYYGYAKHDGYMVGLCFKQYEKSLDEAVKNGESVDVESILEGIRSGLEHMHLIGLVHCNVKPENVMLGSRSHAILSNFESCHRKGAKMVRRGSASKINAGTVATVDTDWHGFALIEEWLRGVQSS</sequence>
<dbReference type="PANTHER" id="PTHR13954">
    <property type="entry name" value="IRE1-RELATED"/>
    <property type="match status" value="1"/>
</dbReference>
<organism evidence="2 3">
    <name type="scientific">Paramarasmius palmivorus</name>
    <dbReference type="NCBI Taxonomy" id="297713"/>
    <lineage>
        <taxon>Eukaryota</taxon>
        <taxon>Fungi</taxon>
        <taxon>Dikarya</taxon>
        <taxon>Basidiomycota</taxon>
        <taxon>Agaricomycotina</taxon>
        <taxon>Agaricomycetes</taxon>
        <taxon>Agaricomycetidae</taxon>
        <taxon>Agaricales</taxon>
        <taxon>Marasmiineae</taxon>
        <taxon>Marasmiaceae</taxon>
        <taxon>Paramarasmius</taxon>
    </lineage>
</organism>
<dbReference type="Pfam" id="PF00069">
    <property type="entry name" value="Pkinase"/>
    <property type="match status" value="1"/>
</dbReference>
<evidence type="ECO:0000313" key="2">
    <source>
        <dbReference type="EMBL" id="KAK7038836.1"/>
    </source>
</evidence>
<dbReference type="InterPro" id="IPR045133">
    <property type="entry name" value="IRE1/2-like"/>
</dbReference>
<keyword evidence="3" id="KW-1185">Reference proteome</keyword>
<dbReference type="PROSITE" id="PS50011">
    <property type="entry name" value="PROTEIN_KINASE_DOM"/>
    <property type="match status" value="1"/>
</dbReference>
<dbReference type="GO" id="GO:0070059">
    <property type="term" value="P:intrinsic apoptotic signaling pathway in response to endoplasmic reticulum stress"/>
    <property type="evidence" value="ECO:0007669"/>
    <property type="project" value="TreeGrafter"/>
</dbReference>
<name>A0AAW0CKP0_9AGAR</name>
<dbReference type="SUPFAM" id="SSF56112">
    <property type="entry name" value="Protein kinase-like (PK-like)"/>
    <property type="match status" value="1"/>
</dbReference>
<protein>
    <recommendedName>
        <fullName evidence="1">Protein kinase domain-containing protein</fullName>
    </recommendedName>
</protein>
<dbReference type="GO" id="GO:0004521">
    <property type="term" value="F:RNA endonuclease activity"/>
    <property type="evidence" value="ECO:0007669"/>
    <property type="project" value="InterPro"/>
</dbReference>
<dbReference type="EMBL" id="JAYKXP010000042">
    <property type="protein sequence ID" value="KAK7038836.1"/>
    <property type="molecule type" value="Genomic_DNA"/>
</dbReference>
<dbReference type="GO" id="GO:0051082">
    <property type="term" value="F:unfolded protein binding"/>
    <property type="evidence" value="ECO:0007669"/>
    <property type="project" value="TreeGrafter"/>
</dbReference>
<dbReference type="GO" id="GO:1990604">
    <property type="term" value="C:IRE1-TRAF2-ASK1 complex"/>
    <property type="evidence" value="ECO:0007669"/>
    <property type="project" value="TreeGrafter"/>
</dbReference>
<comment type="caution">
    <text evidence="2">The sequence shown here is derived from an EMBL/GenBank/DDBJ whole genome shotgun (WGS) entry which is preliminary data.</text>
</comment>
<dbReference type="GO" id="GO:0036498">
    <property type="term" value="P:IRE1-mediated unfolded protein response"/>
    <property type="evidence" value="ECO:0007669"/>
    <property type="project" value="TreeGrafter"/>
</dbReference>
<evidence type="ECO:0000259" key="1">
    <source>
        <dbReference type="PROSITE" id="PS50011"/>
    </source>
</evidence>
<proteinExistence type="predicted"/>
<reference evidence="2 3" key="1">
    <citation type="submission" date="2024-01" db="EMBL/GenBank/DDBJ databases">
        <title>A draft genome for a cacao thread blight-causing isolate of Paramarasmius palmivorus.</title>
        <authorList>
            <person name="Baruah I.K."/>
            <person name="Bukari Y."/>
            <person name="Amoako-Attah I."/>
            <person name="Meinhardt L.W."/>
            <person name="Bailey B.A."/>
            <person name="Cohen S.P."/>
        </authorList>
    </citation>
    <scope>NUCLEOTIDE SEQUENCE [LARGE SCALE GENOMIC DNA]</scope>
    <source>
        <strain evidence="2 3">GH-12</strain>
    </source>
</reference>
<dbReference type="Proteomes" id="UP001383192">
    <property type="component" value="Unassembled WGS sequence"/>
</dbReference>
<evidence type="ECO:0000313" key="3">
    <source>
        <dbReference type="Proteomes" id="UP001383192"/>
    </source>
</evidence>
<dbReference type="GO" id="GO:0005524">
    <property type="term" value="F:ATP binding"/>
    <property type="evidence" value="ECO:0007669"/>
    <property type="project" value="InterPro"/>
</dbReference>
<gene>
    <name evidence="2" type="ORF">VNI00_010466</name>
</gene>
<feature type="domain" description="Protein kinase" evidence="1">
    <location>
        <begin position="42"/>
        <end position="252"/>
    </location>
</feature>
<dbReference type="GO" id="GO:0004674">
    <property type="term" value="F:protein serine/threonine kinase activity"/>
    <property type="evidence" value="ECO:0007669"/>
    <property type="project" value="InterPro"/>
</dbReference>